<comment type="caution">
    <text evidence="2">The sequence shown here is derived from an EMBL/GenBank/DDBJ whole genome shotgun (WGS) entry which is preliminary data.</text>
</comment>
<feature type="domain" description="Rhodanese" evidence="1">
    <location>
        <begin position="21"/>
        <end position="110"/>
    </location>
</feature>
<dbReference type="Proteomes" id="UP001550044">
    <property type="component" value="Unassembled WGS sequence"/>
</dbReference>
<dbReference type="SUPFAM" id="SSF52821">
    <property type="entry name" value="Rhodanese/Cell cycle control phosphatase"/>
    <property type="match status" value="1"/>
</dbReference>
<accession>A0ABV2U5G2</accession>
<evidence type="ECO:0000313" key="3">
    <source>
        <dbReference type="Proteomes" id="UP001550044"/>
    </source>
</evidence>
<sequence length="119" mass="12367">MPFFRRGPGRVSPAEARRRTADGAAVLLDVRETSEWKAGHAPDAVHLPLSRLAAGQTLPASASGRPVVVICRSGHRSRQAARILAGRGTDAVDVTGGMTAWAAEGLPVRNRHGAAGTVA</sequence>
<dbReference type="PANTHER" id="PTHR43031">
    <property type="entry name" value="FAD-DEPENDENT OXIDOREDUCTASE"/>
    <property type="match status" value="1"/>
</dbReference>
<evidence type="ECO:0000259" key="1">
    <source>
        <dbReference type="PROSITE" id="PS50206"/>
    </source>
</evidence>
<organism evidence="2 3">
    <name type="scientific">Streptomyces sp. 900116325</name>
    <dbReference type="NCBI Taxonomy" id="3154295"/>
    <lineage>
        <taxon>Bacteria</taxon>
        <taxon>Bacillati</taxon>
        <taxon>Actinomycetota</taxon>
        <taxon>Actinomycetes</taxon>
        <taxon>Kitasatosporales</taxon>
        <taxon>Streptomycetaceae</taxon>
        <taxon>Streptomyces</taxon>
    </lineage>
</organism>
<dbReference type="SMART" id="SM00450">
    <property type="entry name" value="RHOD"/>
    <property type="match status" value="1"/>
</dbReference>
<evidence type="ECO:0000313" key="2">
    <source>
        <dbReference type="EMBL" id="MET8433074.1"/>
    </source>
</evidence>
<keyword evidence="3" id="KW-1185">Reference proteome</keyword>
<dbReference type="EMBL" id="JBEXIP010000005">
    <property type="protein sequence ID" value="MET8433074.1"/>
    <property type="molecule type" value="Genomic_DNA"/>
</dbReference>
<dbReference type="PROSITE" id="PS50206">
    <property type="entry name" value="RHODANESE_3"/>
    <property type="match status" value="1"/>
</dbReference>
<dbReference type="CDD" id="cd00158">
    <property type="entry name" value="RHOD"/>
    <property type="match status" value="1"/>
</dbReference>
<dbReference type="PANTHER" id="PTHR43031:SF1">
    <property type="entry name" value="PYRIDINE NUCLEOTIDE-DISULPHIDE OXIDOREDUCTASE"/>
    <property type="match status" value="1"/>
</dbReference>
<dbReference type="RefSeq" id="WP_356497043.1">
    <property type="nucleotide sequence ID" value="NZ_JBEXEF010000005.1"/>
</dbReference>
<dbReference type="Gene3D" id="3.40.250.10">
    <property type="entry name" value="Rhodanese-like domain"/>
    <property type="match status" value="1"/>
</dbReference>
<proteinExistence type="predicted"/>
<reference evidence="2 3" key="1">
    <citation type="submission" date="2024-06" db="EMBL/GenBank/DDBJ databases">
        <title>The Natural Products Discovery Center: Release of the First 8490 Sequenced Strains for Exploring Actinobacteria Biosynthetic Diversity.</title>
        <authorList>
            <person name="Kalkreuter E."/>
            <person name="Kautsar S.A."/>
            <person name="Yang D."/>
            <person name="Bader C.D."/>
            <person name="Teijaro C.N."/>
            <person name="Fluegel L."/>
            <person name="Davis C.M."/>
            <person name="Simpson J.R."/>
            <person name="Lauterbach L."/>
            <person name="Steele A.D."/>
            <person name="Gui C."/>
            <person name="Meng S."/>
            <person name="Li G."/>
            <person name="Viehrig K."/>
            <person name="Ye F."/>
            <person name="Su P."/>
            <person name="Kiefer A.F."/>
            <person name="Nichols A."/>
            <person name="Cepeda A.J."/>
            <person name="Yan W."/>
            <person name="Fan B."/>
            <person name="Jiang Y."/>
            <person name="Adhikari A."/>
            <person name="Zheng C.-J."/>
            <person name="Schuster L."/>
            <person name="Cowan T.M."/>
            <person name="Smanski M.J."/>
            <person name="Chevrette M.G."/>
            <person name="De Carvalho L.P.S."/>
            <person name="Shen B."/>
        </authorList>
    </citation>
    <scope>NUCLEOTIDE SEQUENCE [LARGE SCALE GENOMIC DNA]</scope>
    <source>
        <strain evidence="2 3">NPDC005137</strain>
    </source>
</reference>
<dbReference type="InterPro" id="IPR001763">
    <property type="entry name" value="Rhodanese-like_dom"/>
</dbReference>
<dbReference type="InterPro" id="IPR036873">
    <property type="entry name" value="Rhodanese-like_dom_sf"/>
</dbReference>
<dbReference type="InterPro" id="IPR050229">
    <property type="entry name" value="GlpE_sulfurtransferase"/>
</dbReference>
<name>A0ABV2U5G2_9ACTN</name>
<protein>
    <submittedName>
        <fullName evidence="2">Rhodanese-like domain-containing protein</fullName>
    </submittedName>
</protein>
<gene>
    <name evidence="2" type="ORF">ABZV61_09735</name>
</gene>
<dbReference type="Pfam" id="PF00581">
    <property type="entry name" value="Rhodanese"/>
    <property type="match status" value="1"/>
</dbReference>